<evidence type="ECO:0000256" key="2">
    <source>
        <dbReference type="ARBA" id="ARBA00005179"/>
    </source>
</evidence>
<dbReference type="PANTHER" id="PTHR46300:SF12">
    <property type="entry name" value="P450, PUTATIVE (EUROFUNG)-RELATED"/>
    <property type="match status" value="1"/>
</dbReference>
<comment type="pathway">
    <text evidence="2">Secondary metabolite biosynthesis.</text>
</comment>
<comment type="cofactor">
    <cofactor evidence="1 9">
        <name>heme</name>
        <dbReference type="ChEBI" id="CHEBI:30413"/>
    </cofactor>
</comment>
<dbReference type="SUPFAM" id="SSF48264">
    <property type="entry name" value="Cytochrome P450"/>
    <property type="match status" value="1"/>
</dbReference>
<keyword evidence="6" id="KW-0560">Oxidoreductase</keyword>
<dbReference type="InterPro" id="IPR002401">
    <property type="entry name" value="Cyt_P450_E_grp-I"/>
</dbReference>
<evidence type="ECO:0000256" key="5">
    <source>
        <dbReference type="ARBA" id="ARBA00022723"/>
    </source>
</evidence>
<dbReference type="OrthoDB" id="3934656at2759"/>
<evidence type="ECO:0000256" key="7">
    <source>
        <dbReference type="ARBA" id="ARBA00023004"/>
    </source>
</evidence>
<dbReference type="Gene3D" id="1.10.630.10">
    <property type="entry name" value="Cytochrome P450"/>
    <property type="match status" value="1"/>
</dbReference>
<dbReference type="Proteomes" id="UP000305067">
    <property type="component" value="Unassembled WGS sequence"/>
</dbReference>
<dbReference type="Pfam" id="PF00067">
    <property type="entry name" value="p450"/>
    <property type="match status" value="1"/>
</dbReference>
<protein>
    <submittedName>
        <fullName evidence="10">Cytochrome P450</fullName>
    </submittedName>
</protein>
<dbReference type="EMBL" id="ML178844">
    <property type="protein sequence ID" value="TFK97820.1"/>
    <property type="molecule type" value="Genomic_DNA"/>
</dbReference>
<dbReference type="PANTHER" id="PTHR46300">
    <property type="entry name" value="P450, PUTATIVE (EUROFUNG)-RELATED-RELATED"/>
    <property type="match status" value="1"/>
</dbReference>
<dbReference type="GO" id="GO:0004497">
    <property type="term" value="F:monooxygenase activity"/>
    <property type="evidence" value="ECO:0007669"/>
    <property type="project" value="UniProtKB-KW"/>
</dbReference>
<dbReference type="GO" id="GO:0016705">
    <property type="term" value="F:oxidoreductase activity, acting on paired donors, with incorporation or reduction of molecular oxygen"/>
    <property type="evidence" value="ECO:0007669"/>
    <property type="project" value="InterPro"/>
</dbReference>
<reference evidence="10 11" key="1">
    <citation type="journal article" date="2019" name="Nat. Ecol. Evol.">
        <title>Megaphylogeny resolves global patterns of mushroom evolution.</title>
        <authorList>
            <person name="Varga T."/>
            <person name="Krizsan K."/>
            <person name="Foldi C."/>
            <person name="Dima B."/>
            <person name="Sanchez-Garcia M."/>
            <person name="Sanchez-Ramirez S."/>
            <person name="Szollosi G.J."/>
            <person name="Szarkandi J.G."/>
            <person name="Papp V."/>
            <person name="Albert L."/>
            <person name="Andreopoulos W."/>
            <person name="Angelini C."/>
            <person name="Antonin V."/>
            <person name="Barry K.W."/>
            <person name="Bougher N.L."/>
            <person name="Buchanan P."/>
            <person name="Buyck B."/>
            <person name="Bense V."/>
            <person name="Catcheside P."/>
            <person name="Chovatia M."/>
            <person name="Cooper J."/>
            <person name="Damon W."/>
            <person name="Desjardin D."/>
            <person name="Finy P."/>
            <person name="Geml J."/>
            <person name="Haridas S."/>
            <person name="Hughes K."/>
            <person name="Justo A."/>
            <person name="Karasinski D."/>
            <person name="Kautmanova I."/>
            <person name="Kiss B."/>
            <person name="Kocsube S."/>
            <person name="Kotiranta H."/>
            <person name="LaButti K.M."/>
            <person name="Lechner B.E."/>
            <person name="Liimatainen K."/>
            <person name="Lipzen A."/>
            <person name="Lukacs Z."/>
            <person name="Mihaltcheva S."/>
            <person name="Morgado L.N."/>
            <person name="Niskanen T."/>
            <person name="Noordeloos M.E."/>
            <person name="Ohm R.A."/>
            <person name="Ortiz-Santana B."/>
            <person name="Ovrebo C."/>
            <person name="Racz N."/>
            <person name="Riley R."/>
            <person name="Savchenko A."/>
            <person name="Shiryaev A."/>
            <person name="Soop K."/>
            <person name="Spirin V."/>
            <person name="Szebenyi C."/>
            <person name="Tomsovsky M."/>
            <person name="Tulloss R.E."/>
            <person name="Uehling J."/>
            <person name="Grigoriev I.V."/>
            <person name="Vagvolgyi C."/>
            <person name="Papp T."/>
            <person name="Martin F.M."/>
            <person name="Miettinen O."/>
            <person name="Hibbett D.S."/>
            <person name="Nagy L.G."/>
        </authorList>
    </citation>
    <scope>NUCLEOTIDE SEQUENCE [LARGE SCALE GENOMIC DNA]</scope>
    <source>
        <strain evidence="10 11">CBS 309.79</strain>
    </source>
</reference>
<keyword evidence="4 9" id="KW-0349">Heme</keyword>
<dbReference type="GO" id="GO:0005506">
    <property type="term" value="F:iron ion binding"/>
    <property type="evidence" value="ECO:0007669"/>
    <property type="project" value="InterPro"/>
</dbReference>
<organism evidence="10 11">
    <name type="scientific">Pterulicium gracile</name>
    <dbReference type="NCBI Taxonomy" id="1884261"/>
    <lineage>
        <taxon>Eukaryota</taxon>
        <taxon>Fungi</taxon>
        <taxon>Dikarya</taxon>
        <taxon>Basidiomycota</taxon>
        <taxon>Agaricomycotina</taxon>
        <taxon>Agaricomycetes</taxon>
        <taxon>Agaricomycetidae</taxon>
        <taxon>Agaricales</taxon>
        <taxon>Pleurotineae</taxon>
        <taxon>Pterulaceae</taxon>
        <taxon>Pterulicium</taxon>
    </lineage>
</organism>
<dbReference type="PRINTS" id="PR00463">
    <property type="entry name" value="EP450I"/>
</dbReference>
<evidence type="ECO:0000256" key="4">
    <source>
        <dbReference type="ARBA" id="ARBA00022617"/>
    </source>
</evidence>
<dbReference type="GO" id="GO:0020037">
    <property type="term" value="F:heme binding"/>
    <property type="evidence" value="ECO:0007669"/>
    <property type="project" value="InterPro"/>
</dbReference>
<evidence type="ECO:0000313" key="11">
    <source>
        <dbReference type="Proteomes" id="UP000305067"/>
    </source>
</evidence>
<keyword evidence="7 9" id="KW-0408">Iron</keyword>
<evidence type="ECO:0000313" key="10">
    <source>
        <dbReference type="EMBL" id="TFK97820.1"/>
    </source>
</evidence>
<comment type="similarity">
    <text evidence="3">Belongs to the cytochrome P450 family.</text>
</comment>
<evidence type="ECO:0000256" key="1">
    <source>
        <dbReference type="ARBA" id="ARBA00001971"/>
    </source>
</evidence>
<dbReference type="STRING" id="1884261.A0A5C3QBM4"/>
<gene>
    <name evidence="10" type="ORF">BDV98DRAFT_553599</name>
</gene>
<sequence length="198" mass="22452">MREHPGVQRRAQDGLTRIIGANGLPEFSDQANLPYIQAVYLEVMRWIPVLLFSLTHTTTQDDVLQGLLIPKGCLVIGNTWAILINEDTYPDPRSFKPDRFWTLEGELMSENTDVRSVLAYGYGRRVCTSRHFADALVWKVMACVLASFDVERSKGDELEALEQLEDMFIQGLIVYAAPFKCSITPRTPAIAELIYRQN</sequence>
<dbReference type="InterPro" id="IPR050364">
    <property type="entry name" value="Cytochrome_P450_fung"/>
</dbReference>
<name>A0A5C3QBM4_9AGAR</name>
<keyword evidence="8" id="KW-0503">Monooxygenase</keyword>
<evidence type="ECO:0000256" key="3">
    <source>
        <dbReference type="ARBA" id="ARBA00010617"/>
    </source>
</evidence>
<dbReference type="InterPro" id="IPR001128">
    <property type="entry name" value="Cyt_P450"/>
</dbReference>
<keyword evidence="5 9" id="KW-0479">Metal-binding</keyword>
<keyword evidence="11" id="KW-1185">Reference proteome</keyword>
<proteinExistence type="inferred from homology"/>
<evidence type="ECO:0000256" key="9">
    <source>
        <dbReference type="PIRSR" id="PIRSR602401-1"/>
    </source>
</evidence>
<dbReference type="AlphaFoldDB" id="A0A5C3QBM4"/>
<evidence type="ECO:0000256" key="8">
    <source>
        <dbReference type="ARBA" id="ARBA00023033"/>
    </source>
</evidence>
<dbReference type="InterPro" id="IPR036396">
    <property type="entry name" value="Cyt_P450_sf"/>
</dbReference>
<feature type="binding site" description="axial binding residue" evidence="9">
    <location>
        <position position="127"/>
    </location>
    <ligand>
        <name>heme</name>
        <dbReference type="ChEBI" id="CHEBI:30413"/>
    </ligand>
    <ligandPart>
        <name>Fe</name>
        <dbReference type="ChEBI" id="CHEBI:18248"/>
    </ligandPart>
</feature>
<accession>A0A5C3QBM4</accession>
<evidence type="ECO:0000256" key="6">
    <source>
        <dbReference type="ARBA" id="ARBA00023002"/>
    </source>
</evidence>